<protein>
    <submittedName>
        <fullName evidence="1">Uncharacterized protein</fullName>
    </submittedName>
</protein>
<name>F4QJI9_9CAUL</name>
<dbReference type="STRING" id="715226.ABI_03720"/>
<dbReference type="EMBL" id="GL883077">
    <property type="protein sequence ID" value="EGF91940.1"/>
    <property type="molecule type" value="Genomic_DNA"/>
</dbReference>
<gene>
    <name evidence="1" type="ORF">ABI_03720</name>
</gene>
<organism evidence="1 2">
    <name type="scientific">Asticcacaulis biprosthecium C19</name>
    <dbReference type="NCBI Taxonomy" id="715226"/>
    <lineage>
        <taxon>Bacteria</taxon>
        <taxon>Pseudomonadati</taxon>
        <taxon>Pseudomonadota</taxon>
        <taxon>Alphaproteobacteria</taxon>
        <taxon>Caulobacterales</taxon>
        <taxon>Caulobacteraceae</taxon>
        <taxon>Asticcacaulis</taxon>
    </lineage>
</organism>
<keyword evidence="2" id="KW-1185">Reference proteome</keyword>
<evidence type="ECO:0000313" key="2">
    <source>
        <dbReference type="Proteomes" id="UP000006512"/>
    </source>
</evidence>
<dbReference type="SUPFAM" id="SSF52266">
    <property type="entry name" value="SGNH hydrolase"/>
    <property type="match status" value="1"/>
</dbReference>
<reference evidence="2" key="1">
    <citation type="submission" date="2011-03" db="EMBL/GenBank/DDBJ databases">
        <title>Draft genome sequence of Brevundimonas diminuta.</title>
        <authorList>
            <person name="Brown P.J.B."/>
            <person name="Buechlein A."/>
            <person name="Hemmerich C."/>
            <person name="Brun Y.V."/>
        </authorList>
    </citation>
    <scope>NUCLEOTIDE SEQUENCE [LARGE SCALE GENOMIC DNA]</scope>
    <source>
        <strain evidence="2">C19</strain>
    </source>
</reference>
<dbReference type="GO" id="GO:0016788">
    <property type="term" value="F:hydrolase activity, acting on ester bonds"/>
    <property type="evidence" value="ECO:0007669"/>
    <property type="project" value="UniProtKB-ARBA"/>
</dbReference>
<dbReference type="Gene3D" id="3.40.50.1110">
    <property type="entry name" value="SGNH hydrolase"/>
    <property type="match status" value="1"/>
</dbReference>
<dbReference type="Proteomes" id="UP000006512">
    <property type="component" value="Unassembled WGS sequence"/>
</dbReference>
<evidence type="ECO:0000313" key="1">
    <source>
        <dbReference type="EMBL" id="EGF91940.1"/>
    </source>
</evidence>
<sequence length="401" mass="44843">MADGGDIRWDLGEGQPGFASGANLPARHHWYLKGGQVCNIIGDRILSYISDHEARDLVLAAARALKVGGRLRIVETDGNHPSQTYRDWAQRFAPQQTFTISSLVALLQSVNLAPALVEFCDDTRRQHAFPPHFDLHGWTKRSSRTDSRANDPDLKFSSLIVDGVKYSEGTGAGGYTDKIYAIGDSHVRFLAGRDEGIYEWPANKNAIPFEGYSSRFVGLHLGPGLAYNLNTANSKNASKEKIEGLLRDGDVPNGAEILFSFGEIDCRYHACRQSEAQGRPISDIVDDITDQYAMFLDRIAAAGYRVGVWGVPLATWHEVTMDTNNPIHGSFEHRQMAVRRFNQRMAEACHQRHIPFLSLFDQVHDDQGQPIQDWFCDVLHLSQKARTLLYKLMPDGRLPLP</sequence>
<dbReference type="HOGENOM" id="CLU_686331_0_0_5"/>
<dbReference type="AlphaFoldDB" id="F4QJI9"/>
<dbReference type="RefSeq" id="WP_006271108.1">
    <property type="nucleotide sequence ID" value="NZ_GL883077.1"/>
</dbReference>
<proteinExistence type="predicted"/>
<dbReference type="InterPro" id="IPR036514">
    <property type="entry name" value="SGNH_hydro_sf"/>
</dbReference>
<dbReference type="OrthoDB" id="3078382at2"/>
<dbReference type="eggNOG" id="COG0457">
    <property type="taxonomic scope" value="Bacteria"/>
</dbReference>
<accession>F4QJI9</accession>